<dbReference type="AlphaFoldDB" id="F4KM17"/>
<sequence>MDALPLDTFVRPYTGLHVPCAFTKNRRPLAVGRFVAPSRRGNAPNDCGVGKPPETSDLPLWEVGLEL</sequence>
<protein>
    <submittedName>
        <fullName evidence="1">Uncharacterized protein</fullName>
    </submittedName>
</protein>
<dbReference type="EMBL" id="CP002689">
    <property type="protein sequence ID" value="AEE12205.1"/>
    <property type="molecule type" value="Genomic_DNA"/>
</dbReference>
<evidence type="ECO:0000313" key="1">
    <source>
        <dbReference type="EMBL" id="AEE12205.1"/>
    </source>
</evidence>
<proteinExistence type="predicted"/>
<dbReference type="HOGENOM" id="CLU_2808769_0_0_10"/>
<keyword evidence="2" id="KW-1185">Reference proteome</keyword>
<evidence type="ECO:0000313" key="2">
    <source>
        <dbReference type="Proteomes" id="UP000006545"/>
    </source>
</evidence>
<dbReference type="Proteomes" id="UP000006545">
    <property type="component" value="Chromosome"/>
</dbReference>
<name>F4KM17_PORAD</name>
<gene>
    <name evidence="1" type="ordered locus">Poras_0251</name>
</gene>
<dbReference type="KEGG" id="pah:Poras_0251"/>
<accession>F4KM17</accession>
<reference evidence="2" key="1">
    <citation type="submission" date="2011-04" db="EMBL/GenBank/DDBJ databases">
        <title>The complete genome of Porphyromonas asaccharolytica DSM 20707.</title>
        <authorList>
            <person name="Lucas S."/>
            <person name="Han J."/>
            <person name="Lapidus A."/>
            <person name="Bruce D."/>
            <person name="Goodwin L."/>
            <person name="Pitluck S."/>
            <person name="Peters L."/>
            <person name="Kyrpides N."/>
            <person name="Mavromatis K."/>
            <person name="Ivanova N."/>
            <person name="Ovchinnikova G."/>
            <person name="Pagani I."/>
            <person name="Lu M."/>
            <person name="Detter J.C."/>
            <person name="Tapia R."/>
            <person name="Han C."/>
            <person name="Land M."/>
            <person name="Hauser L."/>
            <person name="Markowitz V."/>
            <person name="Cheng J.-F."/>
            <person name="Hugenholtz P."/>
            <person name="Woyke T."/>
            <person name="Wu D."/>
            <person name="Gronow S."/>
            <person name="Wellnitz S."/>
            <person name="Brambilla E."/>
            <person name="Klenk H.-P."/>
            <person name="Eisen J.A."/>
        </authorList>
    </citation>
    <scope>NUCLEOTIDE SEQUENCE [LARGE SCALE GENOMIC DNA]</scope>
    <source>
        <strain evidence="2">ATCC 25260 / DSM 20707 / VPI 4198</strain>
    </source>
</reference>
<organism evidence="1 2">
    <name type="scientific">Porphyromonas asaccharolytica (strain ATCC 25260 / DSM 20707 / BCRC 10618 / CCUG 7834 / JCM 6326 / LMG 13178 / VPI 4198 / B440)</name>
    <name type="common">Bacteroides asaccharolyticus</name>
    <dbReference type="NCBI Taxonomy" id="879243"/>
    <lineage>
        <taxon>Bacteria</taxon>
        <taxon>Pseudomonadati</taxon>
        <taxon>Bacteroidota</taxon>
        <taxon>Bacteroidia</taxon>
        <taxon>Bacteroidales</taxon>
        <taxon>Porphyromonadaceae</taxon>
        <taxon>Porphyromonas</taxon>
    </lineage>
</organism>